<dbReference type="InterPro" id="IPR036390">
    <property type="entry name" value="WH_DNA-bd_sf"/>
</dbReference>
<dbReference type="SUPFAM" id="SSF53335">
    <property type="entry name" value="S-adenosyl-L-methionine-dependent methyltransferases"/>
    <property type="match status" value="1"/>
</dbReference>
<evidence type="ECO:0000259" key="4">
    <source>
        <dbReference type="Pfam" id="PF00891"/>
    </source>
</evidence>
<accession>A0A543EVJ6</accession>
<evidence type="ECO:0000313" key="6">
    <source>
        <dbReference type="EMBL" id="TQM25603.1"/>
    </source>
</evidence>
<dbReference type="Gene3D" id="1.10.10.10">
    <property type="entry name" value="Winged helix-like DNA-binding domain superfamily/Winged helix DNA-binding domain"/>
    <property type="match status" value="1"/>
</dbReference>
<proteinExistence type="predicted"/>
<dbReference type="GO" id="GO:0032259">
    <property type="term" value="P:methylation"/>
    <property type="evidence" value="ECO:0007669"/>
    <property type="project" value="UniProtKB-KW"/>
</dbReference>
<dbReference type="InterPro" id="IPR001077">
    <property type="entry name" value="COMT_C"/>
</dbReference>
<evidence type="ECO:0000256" key="1">
    <source>
        <dbReference type="ARBA" id="ARBA00022603"/>
    </source>
</evidence>
<dbReference type="EMBL" id="VFPG01000002">
    <property type="protein sequence ID" value="TQM25603.1"/>
    <property type="molecule type" value="Genomic_DNA"/>
</dbReference>
<evidence type="ECO:0000256" key="3">
    <source>
        <dbReference type="ARBA" id="ARBA00022691"/>
    </source>
</evidence>
<dbReference type="GO" id="GO:0008171">
    <property type="term" value="F:O-methyltransferase activity"/>
    <property type="evidence" value="ECO:0007669"/>
    <property type="project" value="InterPro"/>
</dbReference>
<name>A0A543EVJ6_9NOCA</name>
<reference evidence="6 7" key="1">
    <citation type="submission" date="2019-06" db="EMBL/GenBank/DDBJ databases">
        <title>Sequencing the genomes of 1000 actinobacteria strains.</title>
        <authorList>
            <person name="Klenk H.-P."/>
        </authorList>
    </citation>
    <scope>NUCLEOTIDE SEQUENCE [LARGE SCALE GENOMIC DNA]</scope>
    <source>
        <strain evidence="6 7">DSM 103495</strain>
    </source>
</reference>
<keyword evidence="3" id="KW-0949">S-adenosyl-L-methionine</keyword>
<dbReference type="InterPro" id="IPR012967">
    <property type="entry name" value="COMT_dimerisation"/>
</dbReference>
<dbReference type="GO" id="GO:0046983">
    <property type="term" value="F:protein dimerization activity"/>
    <property type="evidence" value="ECO:0007669"/>
    <property type="project" value="InterPro"/>
</dbReference>
<keyword evidence="2 6" id="KW-0808">Transferase</keyword>
<dbReference type="InterPro" id="IPR029063">
    <property type="entry name" value="SAM-dependent_MTases_sf"/>
</dbReference>
<dbReference type="Gene3D" id="3.40.50.150">
    <property type="entry name" value="Vaccinia Virus protein VP39"/>
    <property type="match status" value="1"/>
</dbReference>
<comment type="caution">
    <text evidence="6">The sequence shown here is derived from an EMBL/GenBank/DDBJ whole genome shotgun (WGS) entry which is preliminary data.</text>
</comment>
<dbReference type="PROSITE" id="PS51683">
    <property type="entry name" value="SAM_OMT_II"/>
    <property type="match status" value="1"/>
</dbReference>
<evidence type="ECO:0000313" key="7">
    <source>
        <dbReference type="Proteomes" id="UP000316331"/>
    </source>
</evidence>
<feature type="domain" description="O-methyltransferase dimerisation" evidence="5">
    <location>
        <begin position="77"/>
        <end position="152"/>
    </location>
</feature>
<keyword evidence="1 6" id="KW-0489">Methyltransferase</keyword>
<dbReference type="SUPFAM" id="SSF46785">
    <property type="entry name" value="Winged helix' DNA-binding domain"/>
    <property type="match status" value="1"/>
</dbReference>
<dbReference type="Pfam" id="PF08100">
    <property type="entry name" value="Dimerisation"/>
    <property type="match status" value="1"/>
</dbReference>
<gene>
    <name evidence="6" type="ORF">FB390_5760</name>
</gene>
<dbReference type="Gene3D" id="1.10.287.1350">
    <property type="match status" value="1"/>
</dbReference>
<dbReference type="PANTHER" id="PTHR43712:SF2">
    <property type="entry name" value="O-METHYLTRANSFERASE CICE"/>
    <property type="match status" value="1"/>
</dbReference>
<dbReference type="InterPro" id="IPR036388">
    <property type="entry name" value="WH-like_DNA-bd_sf"/>
</dbReference>
<keyword evidence="7" id="KW-1185">Reference proteome</keyword>
<evidence type="ECO:0000259" key="5">
    <source>
        <dbReference type="Pfam" id="PF08100"/>
    </source>
</evidence>
<dbReference type="Proteomes" id="UP000316331">
    <property type="component" value="Unassembled WGS sequence"/>
</dbReference>
<sequence length="404" mass="44296">MKAPFPGIYPRFSIGCPGVRRTLLDKCVPTTDRRNGPLMASGRPTMPPLPLLRAVDRFRGALAVLHRKLVPGHIALMEMMTSGWLAQAIATAAELGIADELARGPRQGAELAAAVGADEDALHRLLRLLISHGIFARRRDGAYRLTPQARALRKDAPVSLRDAFLFFGSAQHRAHWSHLTDAVRTGLPVGPALDGMPFFDYVQSDRELGELFDNAMTSISTLALEPLLAAYDFARYDTVVDVGGGHGSLLAEILCRAPRSRGVLFDLPEVVADAAPYLAERGVTDRCSVTAGSFFDAVPEGGDAYLLKHIIHDWPEDEADRILRTLRTAMPPDSRLLLVELVLPEHNRPHPGKYIDLEMLVNAGGRERTESEYRELLARNGFTLLRVVPTVSPDNILEACPADR</sequence>
<dbReference type="PANTHER" id="PTHR43712">
    <property type="entry name" value="PUTATIVE (AFU_ORTHOLOGUE AFUA_4G14580)-RELATED"/>
    <property type="match status" value="1"/>
</dbReference>
<dbReference type="Pfam" id="PF00891">
    <property type="entry name" value="Methyltransf_2"/>
    <property type="match status" value="1"/>
</dbReference>
<organism evidence="6 7">
    <name type="scientific">Nocardia bhagyanarayanae</name>
    <dbReference type="NCBI Taxonomy" id="1215925"/>
    <lineage>
        <taxon>Bacteria</taxon>
        <taxon>Bacillati</taxon>
        <taxon>Actinomycetota</taxon>
        <taxon>Actinomycetes</taxon>
        <taxon>Mycobacteriales</taxon>
        <taxon>Nocardiaceae</taxon>
        <taxon>Nocardia</taxon>
    </lineage>
</organism>
<feature type="domain" description="O-methyltransferase C-terminal" evidence="4">
    <location>
        <begin position="176"/>
        <end position="382"/>
    </location>
</feature>
<evidence type="ECO:0000256" key="2">
    <source>
        <dbReference type="ARBA" id="ARBA00022679"/>
    </source>
</evidence>
<protein>
    <submittedName>
        <fullName evidence="6">Hydroxyneurosporene-O-methyltransferase</fullName>
    </submittedName>
</protein>
<dbReference type="CDD" id="cd02440">
    <property type="entry name" value="AdoMet_MTases"/>
    <property type="match status" value="1"/>
</dbReference>
<dbReference type="AlphaFoldDB" id="A0A543EVJ6"/>
<dbReference type="InterPro" id="IPR016461">
    <property type="entry name" value="COMT-like"/>
</dbReference>